<keyword evidence="1" id="KW-0472">Membrane</keyword>
<name>A0ABM8ZQD1_9VIBR</name>
<sequence>MLKCLKRTLLWLVLLVIGLGAFHLWFMNHTEQELRAEHKQACLTLMAADQIGSPQGAKQELASYMLKGQAEDYDKAGLDPYRRYVYLTELEDIYRDCAGL</sequence>
<accession>A0ABM8ZQD1</accession>
<protein>
    <submittedName>
        <fullName evidence="2">Uncharacterized protein</fullName>
    </submittedName>
</protein>
<evidence type="ECO:0000256" key="1">
    <source>
        <dbReference type="SAM" id="Phobius"/>
    </source>
</evidence>
<reference evidence="2" key="1">
    <citation type="submission" date="2021-11" db="EMBL/GenBank/DDBJ databases">
        <authorList>
            <person name="Rodrigo-Torres L."/>
            <person name="Arahal R. D."/>
            <person name="Lucena T."/>
        </authorList>
    </citation>
    <scope>NUCLEOTIDE SEQUENCE</scope>
    <source>
        <strain evidence="2">CECT 7929</strain>
    </source>
</reference>
<proteinExistence type="predicted"/>
<dbReference type="RefSeq" id="WP_237464395.1">
    <property type="nucleotide sequence ID" value="NZ_CAKLDI010000001.1"/>
</dbReference>
<dbReference type="Proteomes" id="UP000838672">
    <property type="component" value="Unassembled WGS sequence"/>
</dbReference>
<keyword evidence="3" id="KW-1185">Reference proteome</keyword>
<keyword evidence="1" id="KW-1133">Transmembrane helix</keyword>
<keyword evidence="1" id="KW-0812">Transmembrane</keyword>
<dbReference type="EMBL" id="CAKLDI010000001">
    <property type="protein sequence ID" value="CAH0532479.1"/>
    <property type="molecule type" value="Genomic_DNA"/>
</dbReference>
<comment type="caution">
    <text evidence="2">The sequence shown here is derived from an EMBL/GenBank/DDBJ whole genome shotgun (WGS) entry which is preliminary data.</text>
</comment>
<evidence type="ECO:0000313" key="3">
    <source>
        <dbReference type="Proteomes" id="UP000838672"/>
    </source>
</evidence>
<organism evidence="2 3">
    <name type="scientific">Vibrio stylophorae</name>
    <dbReference type="NCBI Taxonomy" id="659351"/>
    <lineage>
        <taxon>Bacteria</taxon>
        <taxon>Pseudomonadati</taxon>
        <taxon>Pseudomonadota</taxon>
        <taxon>Gammaproteobacteria</taxon>
        <taxon>Vibrionales</taxon>
        <taxon>Vibrionaceae</taxon>
        <taxon>Vibrio</taxon>
    </lineage>
</organism>
<gene>
    <name evidence="2" type="ORF">VST7929_00309</name>
</gene>
<evidence type="ECO:0000313" key="2">
    <source>
        <dbReference type="EMBL" id="CAH0532479.1"/>
    </source>
</evidence>
<feature type="transmembrane region" description="Helical" evidence="1">
    <location>
        <begin position="9"/>
        <end position="27"/>
    </location>
</feature>